<evidence type="ECO:0000313" key="2">
    <source>
        <dbReference type="EMBL" id="EGP82032.1"/>
    </source>
</evidence>
<protein>
    <submittedName>
        <fullName evidence="2">Uncharacterized protein</fullName>
    </submittedName>
</protein>
<organism evidence="2 3">
    <name type="scientific">Zymoseptoria tritici (strain CBS 115943 / IPO323)</name>
    <name type="common">Speckled leaf blotch fungus</name>
    <name type="synonym">Septoria tritici</name>
    <dbReference type="NCBI Taxonomy" id="336722"/>
    <lineage>
        <taxon>Eukaryota</taxon>
        <taxon>Fungi</taxon>
        <taxon>Dikarya</taxon>
        <taxon>Ascomycota</taxon>
        <taxon>Pezizomycotina</taxon>
        <taxon>Dothideomycetes</taxon>
        <taxon>Dothideomycetidae</taxon>
        <taxon>Mycosphaerellales</taxon>
        <taxon>Mycosphaerellaceae</taxon>
        <taxon>Zymoseptoria</taxon>
    </lineage>
</organism>
<feature type="transmembrane region" description="Helical" evidence="1">
    <location>
        <begin position="35"/>
        <end position="52"/>
    </location>
</feature>
<dbReference type="RefSeq" id="XP_003847056.1">
    <property type="nucleotide sequence ID" value="XM_003847008.1"/>
</dbReference>
<dbReference type="Proteomes" id="UP000008062">
    <property type="component" value="Chromosome 19"/>
</dbReference>
<reference evidence="2 3" key="1">
    <citation type="journal article" date="2011" name="PLoS Genet.">
        <title>Finished genome of the fungal wheat pathogen Mycosphaerella graminicola reveals dispensome structure, chromosome plasticity, and stealth pathogenesis.</title>
        <authorList>
            <person name="Goodwin S.B."/>
            <person name="Ben M'barek S."/>
            <person name="Dhillon B."/>
            <person name="Wittenberg A.H.J."/>
            <person name="Crane C.F."/>
            <person name="Hane J.K."/>
            <person name="Foster A.J."/>
            <person name="Van der Lee T.A.J."/>
            <person name="Grimwood J."/>
            <person name="Aerts A."/>
            <person name="Antoniw J."/>
            <person name="Bailey A."/>
            <person name="Bluhm B."/>
            <person name="Bowler J."/>
            <person name="Bristow J."/>
            <person name="van der Burgt A."/>
            <person name="Canto-Canche B."/>
            <person name="Churchill A.C.L."/>
            <person name="Conde-Ferraez L."/>
            <person name="Cools H.J."/>
            <person name="Coutinho P.M."/>
            <person name="Csukai M."/>
            <person name="Dehal P."/>
            <person name="De Wit P."/>
            <person name="Donzelli B."/>
            <person name="van de Geest H.C."/>
            <person name="van Ham R.C.H.J."/>
            <person name="Hammond-Kosack K.E."/>
            <person name="Henrissat B."/>
            <person name="Kilian A."/>
            <person name="Kobayashi A.K."/>
            <person name="Koopmann E."/>
            <person name="Kourmpetis Y."/>
            <person name="Kuzniar A."/>
            <person name="Lindquist E."/>
            <person name="Lombard V."/>
            <person name="Maliepaard C."/>
            <person name="Martins N."/>
            <person name="Mehrabi R."/>
            <person name="Nap J.P.H."/>
            <person name="Ponomarenko A."/>
            <person name="Rudd J.J."/>
            <person name="Salamov A."/>
            <person name="Schmutz J."/>
            <person name="Schouten H.J."/>
            <person name="Shapiro H."/>
            <person name="Stergiopoulos I."/>
            <person name="Torriani S.F.F."/>
            <person name="Tu H."/>
            <person name="de Vries R.P."/>
            <person name="Waalwijk C."/>
            <person name="Ware S.B."/>
            <person name="Wiebenga A."/>
            <person name="Zwiers L.-H."/>
            <person name="Oliver R.P."/>
            <person name="Grigoriev I.V."/>
            <person name="Kema G.H.J."/>
        </authorList>
    </citation>
    <scope>NUCLEOTIDE SEQUENCE [LARGE SCALE GENOMIC DNA]</scope>
    <source>
        <strain evidence="3">CBS 115943 / IPO323</strain>
    </source>
</reference>
<dbReference type="KEGG" id="ztr:MYCGRDRAFT_97943"/>
<evidence type="ECO:0000313" key="3">
    <source>
        <dbReference type="Proteomes" id="UP000008062"/>
    </source>
</evidence>
<proteinExistence type="predicted"/>
<dbReference type="HOGENOM" id="CLU_455762_0_0_1"/>
<dbReference type="InParanoid" id="F9XRV1"/>
<sequence length="599" mass="67928">MPPSTTWVESTLHRALALVLVFYSHDAMGQLWSRFLIELALAVVLLMLQTHLPRYHFLVRFLNPFMSCFPLVIPDAGLALIHKLFILANFELGRLTRTYPPRVWTWPVLCVASLALHLIIAPVAEEMLLPALSIRSLKCANFLDVDKNNGEFRFNDRDEHLAMALDVGYRALQRIPKMGLEADFYSAVDALDTIAPSLKQTVTLPQVVKQVLVLVPSPKPDTSSSTFPFSFLSSSLSASNITPATTVEPRNYRLMKEYVGPHQDHILALANSIYTEINITRPIYMQWLSRQVNIHATLSSQDYPSLHNAFSNSCGFPWPWRDTVFWSIVKLRCVLLSPTTIRWIQQYYNGALWYEAKRTVGFQPSPIPFWHLHTHVLPTFAGELLEWNDTLVTNLPKIAPPNIPLKPLPIDEQGLRDLGITLHQATKYNHGMRNYFSAHLEPDEQRKLQGVEVDIATDLACVISVMENARIPSSRWSKDIWEVLIKEREKAQSAVLNMWLTTVGSDPHKEPKVNKGSGVEAVLEWIKKVGDLLLLLVTELLLVVTEQEIASCVLNDTFAFSFRSGRSTIEGVDRFMRPNAVMDNSQMNLFPKSDPEIDQ</sequence>
<keyword evidence="1" id="KW-0472">Membrane</keyword>
<keyword evidence="1" id="KW-0812">Transmembrane</keyword>
<dbReference type="GeneID" id="13399215"/>
<name>F9XRV1_ZYMTI</name>
<keyword evidence="1" id="KW-1133">Transmembrane helix</keyword>
<dbReference type="AlphaFoldDB" id="F9XRV1"/>
<gene>
    <name evidence="2" type="ORF">MYCGRDRAFT_97943</name>
</gene>
<feature type="transmembrane region" description="Helical" evidence="1">
    <location>
        <begin position="104"/>
        <end position="124"/>
    </location>
</feature>
<feature type="transmembrane region" description="Helical" evidence="1">
    <location>
        <begin position="72"/>
        <end position="92"/>
    </location>
</feature>
<accession>F9XRV1</accession>
<dbReference type="EMBL" id="CM001214">
    <property type="protein sequence ID" value="EGP82032.1"/>
    <property type="molecule type" value="Genomic_DNA"/>
</dbReference>
<keyword evidence="3" id="KW-1185">Reference proteome</keyword>
<evidence type="ECO:0000256" key="1">
    <source>
        <dbReference type="SAM" id="Phobius"/>
    </source>
</evidence>
<dbReference type="OrthoDB" id="10312819at2759"/>